<dbReference type="EMBL" id="JAENHL010000006">
    <property type="protein sequence ID" value="MBK1866398.1"/>
    <property type="molecule type" value="Genomic_DNA"/>
</dbReference>
<proteinExistence type="predicted"/>
<name>A0ACC5R189_9HYPH</name>
<dbReference type="Proteomes" id="UP000616151">
    <property type="component" value="Unassembled WGS sequence"/>
</dbReference>
<evidence type="ECO:0000313" key="2">
    <source>
        <dbReference type="Proteomes" id="UP000616151"/>
    </source>
</evidence>
<protein>
    <submittedName>
        <fullName evidence="1">Uncharacterized protein</fullName>
    </submittedName>
</protein>
<keyword evidence="2" id="KW-1185">Reference proteome</keyword>
<accession>A0ACC5R189</accession>
<evidence type="ECO:0000313" key="1">
    <source>
        <dbReference type="EMBL" id="MBK1866398.1"/>
    </source>
</evidence>
<organism evidence="1 2">
    <name type="scientific">Taklimakanibacter albus</name>
    <dbReference type="NCBI Taxonomy" id="2800327"/>
    <lineage>
        <taxon>Bacteria</taxon>
        <taxon>Pseudomonadati</taxon>
        <taxon>Pseudomonadota</taxon>
        <taxon>Alphaproteobacteria</taxon>
        <taxon>Hyphomicrobiales</taxon>
        <taxon>Aestuariivirgaceae</taxon>
        <taxon>Taklimakanibacter</taxon>
    </lineage>
</organism>
<comment type="caution">
    <text evidence="1">The sequence shown here is derived from an EMBL/GenBank/DDBJ whole genome shotgun (WGS) entry which is preliminary data.</text>
</comment>
<reference evidence="1" key="1">
    <citation type="submission" date="2021-01" db="EMBL/GenBank/DDBJ databases">
        <authorList>
            <person name="Sun Q."/>
        </authorList>
    </citation>
    <scope>NUCLEOTIDE SEQUENCE</scope>
    <source>
        <strain evidence="1">YIM B02566</strain>
    </source>
</reference>
<gene>
    <name evidence="1" type="ORF">JHL16_08555</name>
</gene>
<sequence length="60" mass="6598">MSAIYKPDEIKLLTAVLDRACLETGAHNRMDRAVLAMRILYAAGKGERDPERLLALTIAA</sequence>